<evidence type="ECO:0000259" key="1">
    <source>
        <dbReference type="PROSITE" id="PS50206"/>
    </source>
</evidence>
<gene>
    <name evidence="4" type="ORF">BHW43_00205</name>
</gene>
<dbReference type="Gene3D" id="3.40.50.300">
    <property type="entry name" value="P-loop containing nucleotide triphosphate hydrolases"/>
    <property type="match status" value="2"/>
</dbReference>
<dbReference type="GO" id="GO:0005524">
    <property type="term" value="F:ATP binding"/>
    <property type="evidence" value="ECO:0007669"/>
    <property type="project" value="InterPro"/>
</dbReference>
<evidence type="ECO:0000259" key="2">
    <source>
        <dbReference type="PROSITE" id="PS51192"/>
    </source>
</evidence>
<evidence type="ECO:0008006" key="6">
    <source>
        <dbReference type="Google" id="ProtNLM"/>
    </source>
</evidence>
<organism evidence="4 5">
    <name type="scientific">Phascolarctobacterium succinatutens</name>
    <dbReference type="NCBI Taxonomy" id="626940"/>
    <lineage>
        <taxon>Bacteria</taxon>
        <taxon>Bacillati</taxon>
        <taxon>Bacillota</taxon>
        <taxon>Negativicutes</taxon>
        <taxon>Acidaminococcales</taxon>
        <taxon>Acidaminococcaceae</taxon>
        <taxon>Phascolarctobacterium</taxon>
    </lineage>
</organism>
<dbReference type="PROSITE" id="PS50206">
    <property type="entry name" value="RHODANESE_3"/>
    <property type="match status" value="1"/>
</dbReference>
<dbReference type="GO" id="GO:0003677">
    <property type="term" value="F:DNA binding"/>
    <property type="evidence" value="ECO:0007669"/>
    <property type="project" value="InterPro"/>
</dbReference>
<accession>A0A1Q6RAI3</accession>
<feature type="domain" description="Helicase C-terminal" evidence="3">
    <location>
        <begin position="205"/>
        <end position="353"/>
    </location>
</feature>
<dbReference type="Pfam" id="PF04851">
    <property type="entry name" value="ResIII"/>
    <property type="match status" value="1"/>
</dbReference>
<dbReference type="Pfam" id="PF00271">
    <property type="entry name" value="Helicase_C"/>
    <property type="match status" value="1"/>
</dbReference>
<dbReference type="PANTHER" id="PTHR47396">
    <property type="entry name" value="TYPE I RESTRICTION ENZYME ECOKI R PROTEIN"/>
    <property type="match status" value="1"/>
</dbReference>
<evidence type="ECO:0000313" key="5">
    <source>
        <dbReference type="Proteomes" id="UP000186777"/>
    </source>
</evidence>
<reference evidence="4 5" key="1">
    <citation type="journal article" date="2016" name="Nat. Biotechnol.">
        <title>Measurement of bacterial replication rates in microbial communities.</title>
        <authorList>
            <person name="Brown C.T."/>
            <person name="Olm M.R."/>
            <person name="Thomas B.C."/>
            <person name="Banfield J.F."/>
        </authorList>
    </citation>
    <scope>NUCLEOTIDE SEQUENCE [LARGE SCALE GENOMIC DNA]</scope>
    <source>
        <strain evidence="4">46_33</strain>
    </source>
</reference>
<evidence type="ECO:0000259" key="3">
    <source>
        <dbReference type="PROSITE" id="PS51194"/>
    </source>
</evidence>
<dbReference type="InterPro" id="IPR001650">
    <property type="entry name" value="Helicase_C-like"/>
</dbReference>
<dbReference type="InterPro" id="IPR001763">
    <property type="entry name" value="Rhodanese-like_dom"/>
</dbReference>
<proteinExistence type="predicted"/>
<evidence type="ECO:0000313" key="4">
    <source>
        <dbReference type="EMBL" id="OLA39355.1"/>
    </source>
</evidence>
<protein>
    <recommendedName>
        <fullName evidence="6">Helicase</fullName>
    </recommendedName>
</protein>
<name>A0A1Q6RAI3_9FIRM</name>
<feature type="domain" description="Helicase ATP-binding" evidence="2">
    <location>
        <begin position="17"/>
        <end position="152"/>
    </location>
</feature>
<comment type="caution">
    <text evidence="4">The sequence shown here is derived from an EMBL/GenBank/DDBJ whole genome shotgun (WGS) entry which is preliminary data.</text>
</comment>
<dbReference type="SMART" id="SM00490">
    <property type="entry name" value="HELICc"/>
    <property type="match status" value="1"/>
</dbReference>
<dbReference type="Proteomes" id="UP000186777">
    <property type="component" value="Unassembled WGS sequence"/>
</dbReference>
<dbReference type="PANTHER" id="PTHR47396:SF1">
    <property type="entry name" value="ATP-DEPENDENT HELICASE IRC3-RELATED"/>
    <property type="match status" value="1"/>
</dbReference>
<dbReference type="GO" id="GO:0016787">
    <property type="term" value="F:hydrolase activity"/>
    <property type="evidence" value="ECO:0007669"/>
    <property type="project" value="InterPro"/>
</dbReference>
<dbReference type="SUPFAM" id="SSF52540">
    <property type="entry name" value="P-loop containing nucleoside triphosphate hydrolases"/>
    <property type="match status" value="1"/>
</dbReference>
<dbReference type="SMART" id="SM00487">
    <property type="entry name" value="DEXDc"/>
    <property type="match status" value="1"/>
</dbReference>
<feature type="domain" description="Rhodanese" evidence="1">
    <location>
        <begin position="199"/>
        <end position="249"/>
    </location>
</feature>
<dbReference type="InterPro" id="IPR014001">
    <property type="entry name" value="Helicase_ATP-bd"/>
</dbReference>
<dbReference type="AlphaFoldDB" id="A0A1Q6RAI3"/>
<dbReference type="GO" id="GO:0005829">
    <property type="term" value="C:cytosol"/>
    <property type="evidence" value="ECO:0007669"/>
    <property type="project" value="TreeGrafter"/>
</dbReference>
<dbReference type="EMBL" id="MNTG01000001">
    <property type="protein sequence ID" value="OLA39355.1"/>
    <property type="molecule type" value="Genomic_DNA"/>
</dbReference>
<dbReference type="InterPro" id="IPR027417">
    <property type="entry name" value="P-loop_NTPase"/>
</dbReference>
<dbReference type="InterPro" id="IPR006935">
    <property type="entry name" value="Helicase/UvrB_N"/>
</dbReference>
<dbReference type="PROSITE" id="PS51194">
    <property type="entry name" value="HELICASE_CTER"/>
    <property type="match status" value="1"/>
</dbReference>
<sequence>MIPLRPYQQELVDNIRRAIGQGRHSVCAVLGCGGGKSVIQGNIAASATARGNRVLFVVHRKELCQQITNTFTACGVDFSLCTVGMVQTVCRRLAKTPEPKLILVDEAHHILSQSYLSILQHFPGAVVLGFTATPQRMNEGGLGAVFEELIESVSTEWLIQNHYLAPYKYYGVQLADASKLHTKRGDYDKAEVEALMNKRAIFGSAVENWLQLAKGKQTIVYCSSIATSEGTAAAFREQGINAMHLDGTTPQAQRQAAVEGFRRGEVTVLCNVDLFGEGFDVPDCDCVVLMRPTKSLTLHIQQSMRSMRTNPNNPDKVALILDHVGNFTRHGLPDDVREWSLESKAKKKKQELSVKQCPNCFAVVKSAVQECPYCKYVWEKEEREGPEVVEDIILQEVARMPYSKHIECKSWAQLELFRSTHKRADGKIFKFAWSLHKAVQLGLAVPERYRSAAIRLLRQDEYRRLKFE</sequence>
<dbReference type="InterPro" id="IPR050742">
    <property type="entry name" value="Helicase_Restrict-Modif_Enz"/>
</dbReference>
<dbReference type="STRING" id="626940.BHW43_00205"/>
<dbReference type="RefSeq" id="WP_303679063.1">
    <property type="nucleotide sequence ID" value="NZ_MNTG01000001.1"/>
</dbReference>
<dbReference type="PROSITE" id="PS51192">
    <property type="entry name" value="HELICASE_ATP_BIND_1"/>
    <property type="match status" value="1"/>
</dbReference>